<evidence type="ECO:0000313" key="3">
    <source>
        <dbReference type="Proteomes" id="UP000313359"/>
    </source>
</evidence>
<evidence type="ECO:0000313" key="2">
    <source>
        <dbReference type="EMBL" id="RPD52089.1"/>
    </source>
</evidence>
<accession>A0A5C2RMD8</accession>
<organism evidence="2 3">
    <name type="scientific">Lentinus tigrinus ALCF2SS1-6</name>
    <dbReference type="NCBI Taxonomy" id="1328759"/>
    <lineage>
        <taxon>Eukaryota</taxon>
        <taxon>Fungi</taxon>
        <taxon>Dikarya</taxon>
        <taxon>Basidiomycota</taxon>
        <taxon>Agaricomycotina</taxon>
        <taxon>Agaricomycetes</taxon>
        <taxon>Polyporales</taxon>
        <taxon>Polyporaceae</taxon>
        <taxon>Lentinus</taxon>
    </lineage>
</organism>
<feature type="region of interest" description="Disordered" evidence="1">
    <location>
        <begin position="199"/>
        <end position="221"/>
    </location>
</feature>
<name>A0A5C2RMD8_9APHY</name>
<dbReference type="Proteomes" id="UP000313359">
    <property type="component" value="Unassembled WGS sequence"/>
</dbReference>
<dbReference type="AlphaFoldDB" id="A0A5C2RMD8"/>
<gene>
    <name evidence="2" type="ORF">L227DRAFT_618103</name>
</gene>
<keyword evidence="3" id="KW-1185">Reference proteome</keyword>
<dbReference type="EMBL" id="ML122445">
    <property type="protein sequence ID" value="RPD52089.1"/>
    <property type="molecule type" value="Genomic_DNA"/>
</dbReference>
<proteinExistence type="predicted"/>
<reference evidence="2" key="1">
    <citation type="journal article" date="2018" name="Genome Biol. Evol.">
        <title>Genomics and development of Lentinus tigrinus, a white-rot wood-decaying mushroom with dimorphic fruiting bodies.</title>
        <authorList>
            <person name="Wu B."/>
            <person name="Xu Z."/>
            <person name="Knudson A."/>
            <person name="Carlson A."/>
            <person name="Chen N."/>
            <person name="Kovaka S."/>
            <person name="LaButti K."/>
            <person name="Lipzen A."/>
            <person name="Pennachio C."/>
            <person name="Riley R."/>
            <person name="Schakwitz W."/>
            <person name="Umezawa K."/>
            <person name="Ohm R.A."/>
            <person name="Grigoriev I.V."/>
            <person name="Nagy L.G."/>
            <person name="Gibbons J."/>
            <person name="Hibbett D."/>
        </authorList>
    </citation>
    <scope>NUCLEOTIDE SEQUENCE [LARGE SCALE GENOMIC DNA]</scope>
    <source>
        <strain evidence="2">ALCF2SS1-6</strain>
    </source>
</reference>
<protein>
    <submittedName>
        <fullName evidence="2">Uncharacterized protein</fullName>
    </submittedName>
</protein>
<sequence>MLPPKTFRSDLAAALAKAAREGVHIDIVPAMLSPNVASTSFLRDLAWSQEGSCVQCNQRGYLCRKTNLSTVRCYDCLGERECSFQDKWVARGHKPNITSLCRSYAKARHEHLKVLPDGAIWDIREAQPPHVKQHVVLKMEATPLKGEEEAASLAELADEPHEQNGFAAVLARLDVIEAKIDILLGTKENHANHALNRQSVAQDDAQDDAQADADDDSELDAQTVENELAVDLAGRMDDMHSGPVAGSKLGPYVCVQEDPKAKHASRSKPTDTTKCLRYAYAKPEYNRWHQVGLTSSNDRTGSVA</sequence>
<feature type="compositionally biased region" description="Acidic residues" evidence="1">
    <location>
        <begin position="204"/>
        <end position="219"/>
    </location>
</feature>
<evidence type="ECO:0000256" key="1">
    <source>
        <dbReference type="SAM" id="MobiDB-lite"/>
    </source>
</evidence>
<dbReference type="OrthoDB" id="2764498at2759"/>